<dbReference type="CDD" id="cd03257">
    <property type="entry name" value="ABC_NikE_OppD_transporters"/>
    <property type="match status" value="2"/>
</dbReference>
<comment type="subcellular location">
    <subcellularLocation>
        <location evidence="1">Cell inner membrane</location>
        <topology evidence="1">Peripheral membrane protein</topology>
    </subcellularLocation>
</comment>
<dbReference type="SUPFAM" id="SSF52540">
    <property type="entry name" value="P-loop containing nucleoside triphosphate hydrolases"/>
    <property type="match status" value="2"/>
</dbReference>
<name>A0A2N3PV43_9PROT</name>
<evidence type="ECO:0000313" key="8">
    <source>
        <dbReference type="Proteomes" id="UP000233293"/>
    </source>
</evidence>
<dbReference type="Gene3D" id="3.40.50.300">
    <property type="entry name" value="P-loop containing nucleotide triphosphate hydrolases"/>
    <property type="match status" value="2"/>
</dbReference>
<comment type="caution">
    <text evidence="7">The sequence shown here is derived from an EMBL/GenBank/DDBJ whole genome shotgun (WGS) entry which is preliminary data.</text>
</comment>
<evidence type="ECO:0000256" key="5">
    <source>
        <dbReference type="ARBA" id="ARBA00022840"/>
    </source>
</evidence>
<dbReference type="NCBIfam" id="NF008453">
    <property type="entry name" value="PRK11308.1"/>
    <property type="match status" value="2"/>
</dbReference>
<dbReference type="GO" id="GO:0005524">
    <property type="term" value="F:ATP binding"/>
    <property type="evidence" value="ECO:0007669"/>
    <property type="project" value="UniProtKB-KW"/>
</dbReference>
<evidence type="ECO:0000259" key="6">
    <source>
        <dbReference type="PROSITE" id="PS50893"/>
    </source>
</evidence>
<dbReference type="AlphaFoldDB" id="A0A2N3PV43"/>
<proteinExistence type="inferred from homology"/>
<organism evidence="7 8">
    <name type="scientific">Telmatospirillum siberiense</name>
    <dbReference type="NCBI Taxonomy" id="382514"/>
    <lineage>
        <taxon>Bacteria</taxon>
        <taxon>Pseudomonadati</taxon>
        <taxon>Pseudomonadota</taxon>
        <taxon>Alphaproteobacteria</taxon>
        <taxon>Rhodospirillales</taxon>
        <taxon>Rhodospirillaceae</taxon>
        <taxon>Telmatospirillum</taxon>
    </lineage>
</organism>
<dbReference type="PROSITE" id="PS00211">
    <property type="entry name" value="ABC_TRANSPORTER_1"/>
    <property type="match status" value="2"/>
</dbReference>
<dbReference type="GO" id="GO:0015833">
    <property type="term" value="P:peptide transport"/>
    <property type="evidence" value="ECO:0007669"/>
    <property type="project" value="InterPro"/>
</dbReference>
<sequence>MALLDVESLSLSIGRKPVLRSLSFSLETGRILGLAGMSGSGKSQTLLSIMRLVDGAARLSGSIRLDGVALEACSEAELCAIRGRDIGMVFQEPLTALDPIMTVGEQIIETVRLHTRLPRAQVREVALQALELVELPASYLSSKRYPHELSGGQRQRLAIAMAIALKPKLLIADEPTASLDAATQMAILALLRRLVRNEGMGLLLVSHDLTALASIADDMAILHDGEIIEQGETLSLLDHPRHPYAQSLVSAAALPPFHRKGEIDKAAPPILEAREIRCTYPKPRSAFWKKRQSRLAVDGVGLTLRSGEILGIVGESGSGKSTLVRRLLALVPPQGGEVLIGGEVFPSRDRAETRRLRGRIQVVFQDPYGSFDPRWRIEDVVSESLGLRGVPVSRAERRRLVEAALTAVGLDAAHADRLAHQFSGGQRQRIAIARALIVKPDVIALDEATSALDPSNKAQILALLTRLVRQGGTSLLFVSHDMAAVRSVADRVMVMKDGRVVETGATADVFDHPHHPYTTALLASSPPLERVLSARRAAVRQEETCP</sequence>
<comment type="similarity">
    <text evidence="2">Belongs to the ABC transporter superfamily.</text>
</comment>
<dbReference type="PANTHER" id="PTHR43776:SF7">
    <property type="entry name" value="D,D-DIPEPTIDE TRANSPORT ATP-BINDING PROTEIN DDPF-RELATED"/>
    <property type="match status" value="1"/>
</dbReference>
<evidence type="ECO:0000313" key="7">
    <source>
        <dbReference type="EMBL" id="PKU24275.1"/>
    </source>
</evidence>
<dbReference type="InterPro" id="IPR050319">
    <property type="entry name" value="ABC_transp_ATP-bind"/>
</dbReference>
<keyword evidence="5 7" id="KW-0067">ATP-binding</keyword>
<evidence type="ECO:0000256" key="1">
    <source>
        <dbReference type="ARBA" id="ARBA00004417"/>
    </source>
</evidence>
<protein>
    <submittedName>
        <fullName evidence="7">Microcin ABC transporter ATP-binding protein</fullName>
    </submittedName>
</protein>
<dbReference type="PANTHER" id="PTHR43776">
    <property type="entry name" value="TRANSPORT ATP-BINDING PROTEIN"/>
    <property type="match status" value="1"/>
</dbReference>
<keyword evidence="3" id="KW-0813">Transport</keyword>
<reference evidence="8" key="1">
    <citation type="submission" date="2017-12" db="EMBL/GenBank/DDBJ databases">
        <title>Draft genome sequence of Telmatospirillum siberiense 26-4b1T, an acidotolerant peatland alphaproteobacterium potentially involved in sulfur cycling.</title>
        <authorList>
            <person name="Hausmann B."/>
            <person name="Pjevac P."/>
            <person name="Schreck K."/>
            <person name="Herbold C.W."/>
            <person name="Daims H."/>
            <person name="Wagner M."/>
            <person name="Pester M."/>
            <person name="Loy A."/>
        </authorList>
    </citation>
    <scope>NUCLEOTIDE SEQUENCE [LARGE SCALE GENOMIC DNA]</scope>
    <source>
        <strain evidence="8">26-4b1</strain>
    </source>
</reference>
<dbReference type="PROSITE" id="PS50893">
    <property type="entry name" value="ABC_TRANSPORTER_2"/>
    <property type="match status" value="2"/>
</dbReference>
<gene>
    <name evidence="7" type="ORF">CWS72_11795</name>
</gene>
<dbReference type="GO" id="GO:0055085">
    <property type="term" value="P:transmembrane transport"/>
    <property type="evidence" value="ECO:0007669"/>
    <property type="project" value="UniProtKB-ARBA"/>
</dbReference>
<evidence type="ECO:0000256" key="2">
    <source>
        <dbReference type="ARBA" id="ARBA00005417"/>
    </source>
</evidence>
<dbReference type="InterPro" id="IPR013563">
    <property type="entry name" value="Oligopep_ABC_C"/>
</dbReference>
<dbReference type="Pfam" id="PF08352">
    <property type="entry name" value="oligo_HPY"/>
    <property type="match status" value="2"/>
</dbReference>
<accession>A0A2N3PV43</accession>
<dbReference type="InterPro" id="IPR027417">
    <property type="entry name" value="P-loop_NTPase"/>
</dbReference>
<dbReference type="RefSeq" id="WP_101250814.1">
    <property type="nucleotide sequence ID" value="NZ_PIUM01000012.1"/>
</dbReference>
<dbReference type="Proteomes" id="UP000233293">
    <property type="component" value="Unassembled WGS sequence"/>
</dbReference>
<dbReference type="EMBL" id="PIUM01000012">
    <property type="protein sequence ID" value="PKU24275.1"/>
    <property type="molecule type" value="Genomic_DNA"/>
</dbReference>
<evidence type="ECO:0000256" key="3">
    <source>
        <dbReference type="ARBA" id="ARBA00022448"/>
    </source>
</evidence>
<dbReference type="InterPro" id="IPR003439">
    <property type="entry name" value="ABC_transporter-like_ATP-bd"/>
</dbReference>
<feature type="domain" description="ABC transporter" evidence="6">
    <location>
        <begin position="271"/>
        <end position="522"/>
    </location>
</feature>
<dbReference type="GO" id="GO:0005886">
    <property type="term" value="C:plasma membrane"/>
    <property type="evidence" value="ECO:0007669"/>
    <property type="project" value="UniProtKB-SubCell"/>
</dbReference>
<keyword evidence="8" id="KW-1185">Reference proteome</keyword>
<dbReference type="SMART" id="SM00382">
    <property type="entry name" value="AAA"/>
    <property type="match status" value="2"/>
</dbReference>
<feature type="domain" description="ABC transporter" evidence="6">
    <location>
        <begin position="4"/>
        <end position="249"/>
    </location>
</feature>
<dbReference type="InterPro" id="IPR003593">
    <property type="entry name" value="AAA+_ATPase"/>
</dbReference>
<dbReference type="InterPro" id="IPR017871">
    <property type="entry name" value="ABC_transporter-like_CS"/>
</dbReference>
<dbReference type="OrthoDB" id="9802264at2"/>
<keyword evidence="4" id="KW-0547">Nucleotide-binding</keyword>
<dbReference type="Pfam" id="PF00005">
    <property type="entry name" value="ABC_tran"/>
    <property type="match status" value="2"/>
</dbReference>
<dbReference type="GO" id="GO:0016887">
    <property type="term" value="F:ATP hydrolysis activity"/>
    <property type="evidence" value="ECO:0007669"/>
    <property type="project" value="InterPro"/>
</dbReference>
<evidence type="ECO:0000256" key="4">
    <source>
        <dbReference type="ARBA" id="ARBA00022741"/>
    </source>
</evidence>